<evidence type="ECO:0000313" key="4">
    <source>
        <dbReference type="Proteomes" id="UP000663940"/>
    </source>
</evidence>
<proteinExistence type="predicted"/>
<accession>A0AAE6JLD6</accession>
<keyword evidence="4" id="KW-1185">Reference proteome</keyword>
<dbReference type="RefSeq" id="WP_146750363.1">
    <property type="nucleotide sequence ID" value="NZ_CP043451.1"/>
</dbReference>
<gene>
    <name evidence="1" type="ORF">DIU31_031845</name>
    <name evidence="2" type="ORF">J3L21_29170</name>
</gene>
<dbReference type="EMBL" id="CP071880">
    <property type="protein sequence ID" value="QTE49556.1"/>
    <property type="molecule type" value="Genomic_DNA"/>
</dbReference>
<reference evidence="1 3" key="1">
    <citation type="submission" date="2019-08" db="EMBL/GenBank/DDBJ databases">
        <title>Comparative genome analysis confer to the adaptation heavy metal polluted environment.</title>
        <authorList>
            <person name="Li Y."/>
        </authorList>
    </citation>
    <scope>NUCLEOTIDE SEQUENCE [LARGE SCALE GENOMIC DNA]</scope>
    <source>
        <strain evidence="1 3">P2</strain>
    </source>
</reference>
<reference evidence="2 4" key="2">
    <citation type="submission" date="2021-03" db="EMBL/GenBank/DDBJ databases">
        <title>Mucilaginibacter strains isolated from gold and copper mining confer multi heavy-metal resistance.</title>
        <authorList>
            <person name="Li Y."/>
        </authorList>
    </citation>
    <scope>NUCLEOTIDE SEQUENCE [LARGE SCALE GENOMIC DNA]</scope>
    <source>
        <strain evidence="2 4">P2-4</strain>
    </source>
</reference>
<dbReference type="AlphaFoldDB" id="A0AAE6JLD6"/>
<protein>
    <submittedName>
        <fullName evidence="1">Uncharacterized protein</fullName>
    </submittedName>
</protein>
<evidence type="ECO:0000313" key="3">
    <source>
        <dbReference type="Proteomes" id="UP000250557"/>
    </source>
</evidence>
<dbReference type="Proteomes" id="UP000250557">
    <property type="component" value="Chromosome"/>
</dbReference>
<sequence>MANLCWNMVTFRGAEANLSQMRTCFSELAQKGYGLPEFVGKECGVFFDLSQKNDTITYHSRYNPNLNAVAQTAEHFGLDYTHSFNEFNMGVMGEANRVNGDYSITRLIGQDINLGIYDPACDHITYNGQFYDTIYDLMPVLLADKKALAESEPVKERLSGKLPHLDIAGIDFTIDWQNKRLIKTDSPDNILEIGEDALKKNGNELFFLYDRNTHKLINGNPAIHSLPQEACMLDLPYQGYLDPVALARETDMYDTDFLLVYPYHKHQVAGIVEISEILNQQASRQRGV</sequence>
<evidence type="ECO:0000313" key="1">
    <source>
        <dbReference type="EMBL" id="QEM07874.1"/>
    </source>
</evidence>
<name>A0AAE6JLD6_9SPHI</name>
<dbReference type="EMBL" id="CP043451">
    <property type="protein sequence ID" value="QEM07874.1"/>
    <property type="molecule type" value="Genomic_DNA"/>
</dbReference>
<organism evidence="1 3">
    <name type="scientific">Mucilaginibacter rubeus</name>
    <dbReference type="NCBI Taxonomy" id="2027860"/>
    <lineage>
        <taxon>Bacteria</taxon>
        <taxon>Pseudomonadati</taxon>
        <taxon>Bacteroidota</taxon>
        <taxon>Sphingobacteriia</taxon>
        <taxon>Sphingobacteriales</taxon>
        <taxon>Sphingobacteriaceae</taxon>
        <taxon>Mucilaginibacter</taxon>
    </lineage>
</organism>
<evidence type="ECO:0000313" key="2">
    <source>
        <dbReference type="EMBL" id="QTE49556.1"/>
    </source>
</evidence>
<dbReference type="Proteomes" id="UP000663940">
    <property type="component" value="Chromosome"/>
</dbReference>